<evidence type="ECO:0000256" key="1">
    <source>
        <dbReference type="ARBA" id="ARBA00004871"/>
    </source>
</evidence>
<gene>
    <name evidence="6" type="ORF">BSU04_17630</name>
</gene>
<keyword evidence="4" id="KW-0472">Membrane</keyword>
<dbReference type="PANTHER" id="PTHR21089">
    <property type="entry name" value="SHIKIMATE DEHYDROGENASE"/>
    <property type="match status" value="1"/>
</dbReference>
<evidence type="ECO:0000313" key="6">
    <source>
        <dbReference type="EMBL" id="OXC77356.1"/>
    </source>
</evidence>
<evidence type="ECO:0000256" key="2">
    <source>
        <dbReference type="ARBA" id="ARBA00023002"/>
    </source>
</evidence>
<dbReference type="InterPro" id="IPR022893">
    <property type="entry name" value="Shikimate_DH_fam"/>
</dbReference>
<dbReference type="InterPro" id="IPR013708">
    <property type="entry name" value="Shikimate_DH-bd_N"/>
</dbReference>
<dbReference type="GO" id="GO:0005829">
    <property type="term" value="C:cytosol"/>
    <property type="evidence" value="ECO:0007669"/>
    <property type="project" value="TreeGrafter"/>
</dbReference>
<dbReference type="Pfam" id="PF08501">
    <property type="entry name" value="Shikimate_dh_N"/>
    <property type="match status" value="1"/>
</dbReference>
<comment type="pathway">
    <text evidence="1">Metabolic intermediate biosynthesis; chorismate biosynthesis; chorismate from D-erythrose 4-phosphate and phosphoenolpyruvate: step 4/7.</text>
</comment>
<feature type="transmembrane region" description="Helical" evidence="4">
    <location>
        <begin position="129"/>
        <end position="156"/>
    </location>
</feature>
<keyword evidence="3" id="KW-0028">Amino-acid biosynthesis</keyword>
<dbReference type="Gene3D" id="3.40.50.720">
    <property type="entry name" value="NAD(P)-binding Rossmann-like Domain"/>
    <property type="match status" value="1"/>
</dbReference>
<keyword evidence="2" id="KW-0560">Oxidoreductase</keyword>
<dbReference type="OrthoDB" id="3609723at2"/>
<keyword evidence="4" id="KW-0812">Transmembrane</keyword>
<reference evidence="7" key="1">
    <citation type="submission" date="2017-01" db="EMBL/GenBank/DDBJ databases">
        <title>Genome Analysis of Deinococcus marmoris KOPRI26562.</title>
        <authorList>
            <person name="Kim J.H."/>
            <person name="Oh H.-M."/>
        </authorList>
    </citation>
    <scope>NUCLEOTIDE SEQUENCE [LARGE SCALE GENOMIC DNA]</scope>
    <source>
        <strain evidence="7">PAMC 26633</strain>
    </source>
</reference>
<dbReference type="RefSeq" id="WP_089161647.1">
    <property type="nucleotide sequence ID" value="NZ_MTHB01000109.1"/>
</dbReference>
<dbReference type="GO" id="GO:0009073">
    <property type="term" value="P:aromatic amino acid family biosynthetic process"/>
    <property type="evidence" value="ECO:0007669"/>
    <property type="project" value="UniProtKB-KW"/>
</dbReference>
<dbReference type="PANTHER" id="PTHR21089:SF1">
    <property type="entry name" value="BIFUNCTIONAL 3-DEHYDROQUINATE DEHYDRATASE_SHIKIMATE DEHYDROGENASE, CHLOROPLASTIC"/>
    <property type="match status" value="1"/>
</dbReference>
<dbReference type="Proteomes" id="UP000214720">
    <property type="component" value="Unassembled WGS sequence"/>
</dbReference>
<dbReference type="SUPFAM" id="SSF51735">
    <property type="entry name" value="NAD(P)-binding Rossmann-fold domains"/>
    <property type="match status" value="1"/>
</dbReference>
<dbReference type="SUPFAM" id="SSF53223">
    <property type="entry name" value="Aminoacid dehydrogenase-like, N-terminal domain"/>
    <property type="match status" value="1"/>
</dbReference>
<dbReference type="AlphaFoldDB" id="A0A226X1L5"/>
<organism evidence="6 7">
    <name type="scientific">Caballeronia sordidicola</name>
    <name type="common">Burkholderia sordidicola</name>
    <dbReference type="NCBI Taxonomy" id="196367"/>
    <lineage>
        <taxon>Bacteria</taxon>
        <taxon>Pseudomonadati</taxon>
        <taxon>Pseudomonadota</taxon>
        <taxon>Betaproteobacteria</taxon>
        <taxon>Burkholderiales</taxon>
        <taxon>Burkholderiaceae</taxon>
        <taxon>Caballeronia</taxon>
    </lineage>
</organism>
<proteinExistence type="predicted"/>
<dbReference type="Gene3D" id="3.40.50.10860">
    <property type="entry name" value="Leucine Dehydrogenase, chain A, domain 1"/>
    <property type="match status" value="1"/>
</dbReference>
<dbReference type="GO" id="GO:0004764">
    <property type="term" value="F:shikimate 3-dehydrogenase (NADP+) activity"/>
    <property type="evidence" value="ECO:0007669"/>
    <property type="project" value="InterPro"/>
</dbReference>
<feature type="domain" description="Shikimate dehydrogenase substrate binding N-terminal" evidence="5">
    <location>
        <begin position="13"/>
        <end position="95"/>
    </location>
</feature>
<keyword evidence="3" id="KW-0057">Aromatic amino acid biosynthesis</keyword>
<dbReference type="GO" id="GO:0009423">
    <property type="term" value="P:chorismate biosynthetic process"/>
    <property type="evidence" value="ECO:0007669"/>
    <property type="project" value="TreeGrafter"/>
</dbReference>
<accession>A0A226X1L5</accession>
<evidence type="ECO:0000313" key="7">
    <source>
        <dbReference type="Proteomes" id="UP000214720"/>
    </source>
</evidence>
<dbReference type="GO" id="GO:0019632">
    <property type="term" value="P:shikimate metabolic process"/>
    <property type="evidence" value="ECO:0007669"/>
    <property type="project" value="TreeGrafter"/>
</dbReference>
<keyword evidence="4" id="KW-1133">Transmembrane helix</keyword>
<dbReference type="InterPro" id="IPR046346">
    <property type="entry name" value="Aminoacid_DH-like_N_sf"/>
</dbReference>
<dbReference type="InterPro" id="IPR036291">
    <property type="entry name" value="NAD(P)-bd_dom_sf"/>
</dbReference>
<protein>
    <submittedName>
        <fullName evidence="6">Shikimate 5-dehydrogenase I alpha</fullName>
    </submittedName>
</protein>
<evidence type="ECO:0000256" key="4">
    <source>
        <dbReference type="SAM" id="Phobius"/>
    </source>
</evidence>
<name>A0A226X1L5_CABSO</name>
<evidence type="ECO:0000256" key="3">
    <source>
        <dbReference type="ARBA" id="ARBA00023141"/>
    </source>
</evidence>
<dbReference type="GO" id="GO:0050661">
    <property type="term" value="F:NADP binding"/>
    <property type="evidence" value="ECO:0007669"/>
    <property type="project" value="TreeGrafter"/>
</dbReference>
<evidence type="ECO:0000259" key="5">
    <source>
        <dbReference type="Pfam" id="PF08501"/>
    </source>
</evidence>
<sequence>MRITGTTRIFYCIADPVDQVRAPEVFNEVFARHEVDAVMVPLRVTAGHLAATLRCLLASPTVGGVSLSIPHKAAAAATVDHCSRAALAANAVNAIRRNPDGELEGDLFDGAGFIRSMDRRGLTYAGRRILMLGAGGAASAVATALAAAGVAELALFDPDHSKAQHLAAVLRRDFHIEASDVPTNDPQDYDVVINASPLGLKDSDPLPVDVGAIREDAVVCDILMKNQPTPLLRAARSRGLIAEPGFDMLIQQTPLYLDFFGYPELGQSVRSDDGYLLDLITPDALRRRSGASMRPQITDTPA</sequence>
<dbReference type="EMBL" id="MTHB01000109">
    <property type="protein sequence ID" value="OXC77356.1"/>
    <property type="molecule type" value="Genomic_DNA"/>
</dbReference>
<comment type="caution">
    <text evidence="6">The sequence shown here is derived from an EMBL/GenBank/DDBJ whole genome shotgun (WGS) entry which is preliminary data.</text>
</comment>